<dbReference type="Pfam" id="PF00892">
    <property type="entry name" value="EamA"/>
    <property type="match status" value="2"/>
</dbReference>
<feature type="transmembrane region" description="Helical" evidence="6">
    <location>
        <begin position="169"/>
        <end position="188"/>
    </location>
</feature>
<feature type="transmembrane region" description="Helical" evidence="6">
    <location>
        <begin position="83"/>
        <end position="100"/>
    </location>
</feature>
<feature type="domain" description="EamA" evidence="7">
    <location>
        <begin position="170"/>
        <end position="302"/>
    </location>
</feature>
<feature type="transmembrane region" description="Helical" evidence="6">
    <location>
        <begin position="112"/>
        <end position="132"/>
    </location>
</feature>
<feature type="domain" description="EamA" evidence="7">
    <location>
        <begin position="25"/>
        <end position="154"/>
    </location>
</feature>
<protein>
    <recommendedName>
        <fullName evidence="7">EamA domain-containing protein</fullName>
    </recommendedName>
</protein>
<evidence type="ECO:0000256" key="4">
    <source>
        <dbReference type="ARBA" id="ARBA00022989"/>
    </source>
</evidence>
<gene>
    <name evidence="8" type="ORF">DSLASN_20320</name>
</gene>
<dbReference type="PANTHER" id="PTHR32322">
    <property type="entry name" value="INNER MEMBRANE TRANSPORTER"/>
    <property type="match status" value="1"/>
</dbReference>
<feature type="transmembrane region" description="Helical" evidence="6">
    <location>
        <begin position="287"/>
        <end position="303"/>
    </location>
</feature>
<dbReference type="InterPro" id="IPR050638">
    <property type="entry name" value="AA-Vitamin_Transporters"/>
</dbReference>
<proteinExistence type="predicted"/>
<keyword evidence="9" id="KW-1185">Reference proteome</keyword>
<dbReference type="SUPFAM" id="SSF103481">
    <property type="entry name" value="Multidrug resistance efflux transporter EmrE"/>
    <property type="match status" value="2"/>
</dbReference>
<evidence type="ECO:0000313" key="8">
    <source>
        <dbReference type="EMBL" id="BCS96400.1"/>
    </source>
</evidence>
<feature type="transmembrane region" description="Helical" evidence="6">
    <location>
        <begin position="264"/>
        <end position="281"/>
    </location>
</feature>
<organism evidence="8 9">
    <name type="scientific">Desulfoluna limicola</name>
    <dbReference type="NCBI Taxonomy" id="2810562"/>
    <lineage>
        <taxon>Bacteria</taxon>
        <taxon>Pseudomonadati</taxon>
        <taxon>Thermodesulfobacteriota</taxon>
        <taxon>Desulfobacteria</taxon>
        <taxon>Desulfobacterales</taxon>
        <taxon>Desulfolunaceae</taxon>
        <taxon>Desulfoluna</taxon>
    </lineage>
</organism>
<keyword evidence="2" id="KW-1003">Cell membrane</keyword>
<sequence length="310" mass="33366">METAQPRIDPISPTSTQKKAALLPVAALLVAALLWGGSFAAMRIAVAVLNPWSVMWIRMVTALALIAPFVGRSTLKSYRKDDWKLLIPMVLFQPCLYFLLESYALTYTTSSQAGVISALVPLFVAFGAWLFLKEKLNRNLVTGLVVTIIGVVALTVLDVPNGKAQNPLLGNSLELIAMVSAAINMIIVKQLCQRYNPWSLTGMQLLAGALFFLPGLPLLVQTGASVWTMDLILAMAFLGLFVTLGAFGLYNWGMSHVPASRASIFINLVPVNAVLIGWVVLGESLSSLQLLMAGVVLCGVVFSQRSMGKG</sequence>
<keyword evidence="4 6" id="KW-1133">Transmembrane helix</keyword>
<reference evidence="8 9" key="1">
    <citation type="submission" date="2021-02" db="EMBL/GenBank/DDBJ databases">
        <title>Complete genome of Desulfoluna sp. strain ASN36.</title>
        <authorList>
            <person name="Takahashi A."/>
            <person name="Kojima H."/>
            <person name="Fukui M."/>
        </authorList>
    </citation>
    <scope>NUCLEOTIDE SEQUENCE [LARGE SCALE GENOMIC DNA]</scope>
    <source>
        <strain evidence="8 9">ASN36</strain>
    </source>
</reference>
<feature type="transmembrane region" description="Helical" evidence="6">
    <location>
        <begin position="52"/>
        <end position="71"/>
    </location>
</feature>
<feature type="transmembrane region" description="Helical" evidence="6">
    <location>
        <begin position="139"/>
        <end position="157"/>
    </location>
</feature>
<feature type="transmembrane region" description="Helical" evidence="6">
    <location>
        <begin position="200"/>
        <end position="220"/>
    </location>
</feature>
<keyword evidence="5 6" id="KW-0472">Membrane</keyword>
<dbReference type="InterPro" id="IPR000620">
    <property type="entry name" value="EamA_dom"/>
</dbReference>
<accession>A0ABN6F4B6</accession>
<evidence type="ECO:0000259" key="7">
    <source>
        <dbReference type="Pfam" id="PF00892"/>
    </source>
</evidence>
<keyword evidence="3 6" id="KW-0812">Transmembrane</keyword>
<dbReference type="EMBL" id="AP024488">
    <property type="protein sequence ID" value="BCS96400.1"/>
    <property type="molecule type" value="Genomic_DNA"/>
</dbReference>
<name>A0ABN6F4B6_9BACT</name>
<dbReference type="InterPro" id="IPR037185">
    <property type="entry name" value="EmrE-like"/>
</dbReference>
<evidence type="ECO:0000256" key="2">
    <source>
        <dbReference type="ARBA" id="ARBA00022475"/>
    </source>
</evidence>
<evidence type="ECO:0000256" key="3">
    <source>
        <dbReference type="ARBA" id="ARBA00022692"/>
    </source>
</evidence>
<evidence type="ECO:0000256" key="5">
    <source>
        <dbReference type="ARBA" id="ARBA00023136"/>
    </source>
</evidence>
<dbReference type="Gene3D" id="1.10.3730.20">
    <property type="match status" value="2"/>
</dbReference>
<feature type="transmembrane region" description="Helical" evidence="6">
    <location>
        <begin position="232"/>
        <end position="252"/>
    </location>
</feature>
<comment type="subcellular location">
    <subcellularLocation>
        <location evidence="1">Cell membrane</location>
        <topology evidence="1">Multi-pass membrane protein</topology>
    </subcellularLocation>
</comment>
<evidence type="ECO:0000256" key="6">
    <source>
        <dbReference type="SAM" id="Phobius"/>
    </source>
</evidence>
<dbReference type="RefSeq" id="WP_236892716.1">
    <property type="nucleotide sequence ID" value="NZ_AP024488.1"/>
</dbReference>
<feature type="transmembrane region" description="Helical" evidence="6">
    <location>
        <begin position="21"/>
        <end position="46"/>
    </location>
</feature>
<dbReference type="PANTHER" id="PTHR32322:SF18">
    <property type="entry name" value="S-ADENOSYLMETHIONINE_S-ADENOSYLHOMOCYSTEINE TRANSPORTER"/>
    <property type="match status" value="1"/>
</dbReference>
<dbReference type="Proteomes" id="UP001320148">
    <property type="component" value="Chromosome"/>
</dbReference>
<evidence type="ECO:0000313" key="9">
    <source>
        <dbReference type="Proteomes" id="UP001320148"/>
    </source>
</evidence>
<evidence type="ECO:0000256" key="1">
    <source>
        <dbReference type="ARBA" id="ARBA00004651"/>
    </source>
</evidence>